<dbReference type="InterPro" id="IPR041644">
    <property type="entry name" value="GNAT_C"/>
</dbReference>
<feature type="domain" description="GNAT-like C-terminal" evidence="2">
    <location>
        <begin position="154"/>
        <end position="295"/>
    </location>
</feature>
<accession>A0A7M1SS84</accession>
<proteinExistence type="predicted"/>
<organism evidence="3 4">
    <name type="scientific">Ruania alkalisoli</name>
    <dbReference type="NCBI Taxonomy" id="2779775"/>
    <lineage>
        <taxon>Bacteria</taxon>
        <taxon>Bacillati</taxon>
        <taxon>Actinomycetota</taxon>
        <taxon>Actinomycetes</taxon>
        <taxon>Micrococcales</taxon>
        <taxon>Ruaniaceae</taxon>
        <taxon>Ruania</taxon>
    </lineage>
</organism>
<dbReference type="Proteomes" id="UP000593758">
    <property type="component" value="Chromosome"/>
</dbReference>
<dbReference type="Pfam" id="PF01503">
    <property type="entry name" value="PRA-PH"/>
    <property type="match status" value="1"/>
</dbReference>
<dbReference type="CDD" id="cd11530">
    <property type="entry name" value="NTP-PPase_DR2231_like"/>
    <property type="match status" value="1"/>
</dbReference>
<dbReference type="AlphaFoldDB" id="A0A7M1SS84"/>
<protein>
    <submittedName>
        <fullName evidence="3">DUF5596 domain-containing protein</fullName>
    </submittedName>
</protein>
<evidence type="ECO:0000259" key="1">
    <source>
        <dbReference type="Pfam" id="PF18082"/>
    </source>
</evidence>
<gene>
    <name evidence="3" type="ORF">IM660_17845</name>
</gene>
<dbReference type="KEGG" id="halt:IM660_17845"/>
<dbReference type="RefSeq" id="WP_193497109.1">
    <property type="nucleotide sequence ID" value="NZ_CP063169.1"/>
</dbReference>
<dbReference type="Pfam" id="PF18082">
    <property type="entry name" value="NAT_N"/>
    <property type="match status" value="1"/>
</dbReference>
<evidence type="ECO:0000313" key="4">
    <source>
        <dbReference type="Proteomes" id="UP000593758"/>
    </source>
</evidence>
<dbReference type="EMBL" id="CP063169">
    <property type="protein sequence ID" value="QOR70428.1"/>
    <property type="molecule type" value="Genomic_DNA"/>
</dbReference>
<dbReference type="InterPro" id="IPR021130">
    <property type="entry name" value="PRib-ATP_PPHydrolase-like"/>
</dbReference>
<reference evidence="3 4" key="1">
    <citation type="submission" date="2020-10" db="EMBL/GenBank/DDBJ databases">
        <title>Haloactinobacterium sp. RN3S43, a bacterium isolated from saline soil.</title>
        <authorList>
            <person name="Sun J.-Q."/>
        </authorList>
    </citation>
    <scope>NUCLEOTIDE SEQUENCE [LARGE SCALE GENOMIC DNA]</scope>
    <source>
        <strain evidence="3 4">RN3S43</strain>
    </source>
</reference>
<evidence type="ECO:0000259" key="2">
    <source>
        <dbReference type="Pfam" id="PF18164"/>
    </source>
</evidence>
<dbReference type="InterPro" id="IPR041273">
    <property type="entry name" value="NAT_N"/>
</dbReference>
<dbReference type="Gene3D" id="3.40.630.120">
    <property type="match status" value="1"/>
</dbReference>
<dbReference type="Pfam" id="PF18164">
    <property type="entry name" value="GNAT_C"/>
    <property type="match status" value="1"/>
</dbReference>
<dbReference type="InterPro" id="IPR023292">
    <property type="entry name" value="NTP_PyroPHydrolase-like_dom_sf"/>
</dbReference>
<evidence type="ECO:0000313" key="3">
    <source>
        <dbReference type="EMBL" id="QOR70428.1"/>
    </source>
</evidence>
<sequence>MILTADLIRTRLAAPDLPETLTLLGFTPEDAAATLELRERALDDAAIEQIRVDAHELSRRLGDVTREIPGEIWPRIESSSDVGERAAVGHRAILTFLATLPEIRSFHRSRGIPEAISWRSLADLGQQVAVHRLAFGEFGLHTQNWLINAWAGGLYWLGRLQFTVERAGDELLASAHIPRTGPLDPAAVDASFARVGPFFARHFPELPIAGLHCNSWLLDPQLAQVLPERSNIVAFGRRWRLTGESSPGTADVLFFVFARRGQVDLDALPLTSSLQRGVVEHLQSGGTWHTCAGRLALPPDGGPSSCADADTAGGRQGDLTTAGAEVPESLVREFHRVYDVPVGSAPSLDSSRVPMRMALIAEEFAELVGAVYGREAEAVMEAAFLQAVRAADDARDAVGAADAIGDLVYVLYGMALECGIPLTEVLAEIQASNLSKLGMDGRPILREDGKVLKGPGYRAPDIAAVLERARDGRA</sequence>
<name>A0A7M1SS84_9MICO</name>
<keyword evidence="4" id="KW-1185">Reference proteome</keyword>
<feature type="domain" description="N-acyltransferase N-terminal" evidence="1">
    <location>
        <begin position="16"/>
        <end position="152"/>
    </location>
</feature>
<dbReference type="Gene3D" id="1.10.3420.10">
    <property type="entry name" value="putative ntp pyrophosphohydrolase like domain"/>
    <property type="match status" value="1"/>
</dbReference>
<dbReference type="InterPro" id="IPR033653">
    <property type="entry name" value="NTP-PPase_DR2231-like"/>
</dbReference>